<evidence type="ECO:0000313" key="1">
    <source>
        <dbReference type="EMBL" id="CAL8136952.1"/>
    </source>
</evidence>
<dbReference type="Gene3D" id="2.170.16.10">
    <property type="entry name" value="Hedgehog/Intein (Hint) domain"/>
    <property type="match status" value="1"/>
</dbReference>
<organism evidence="1 2">
    <name type="scientific">Orchesella dallaii</name>
    <dbReference type="NCBI Taxonomy" id="48710"/>
    <lineage>
        <taxon>Eukaryota</taxon>
        <taxon>Metazoa</taxon>
        <taxon>Ecdysozoa</taxon>
        <taxon>Arthropoda</taxon>
        <taxon>Hexapoda</taxon>
        <taxon>Collembola</taxon>
        <taxon>Entomobryomorpha</taxon>
        <taxon>Entomobryoidea</taxon>
        <taxon>Orchesellidae</taxon>
        <taxon>Orchesellinae</taxon>
        <taxon>Orchesella</taxon>
    </lineage>
</organism>
<name>A0ABP1RVW3_9HEXA</name>
<dbReference type="InterPro" id="IPR036844">
    <property type="entry name" value="Hint_dom_sf"/>
</dbReference>
<keyword evidence="2" id="KW-1185">Reference proteome</keyword>
<accession>A0ABP1RVW3</accession>
<proteinExistence type="predicted"/>
<evidence type="ECO:0000313" key="2">
    <source>
        <dbReference type="Proteomes" id="UP001642540"/>
    </source>
</evidence>
<sequence>MKDRLQWEKEKALMDAARRQEELQFWRILDDRRREAAAERIRLKYVKQAEMDAEKLGQWMGVLMALRNAESAKSHDLMRAIISRPKPQGGSCLKAGTVIQMIDGRQNPVEQLKPGDILVDKDLLPTRVLGVAHEFLLDQSFYGFDNNSFFFTNTHLFVGPNENHLKSGDSRLFAKSTENLFNNNPLMRYLNVSDMVEDQQFKLFHFNVEKLAVKTVDVFKDPTEYSSETPVYFIQVDSPSGTYFANGFVCRHEIPPVEYWPNTMSILFRLMGTESFQKLTKLPYTLDTVSLLQNANYQASLVVKRYLETRVENTADDSAEILEVMKLDSINLEECLSNIFSNPALSTAGVNLYAQVGNIIAEYLDKPGVEFKLDSSVLARIQHKLLQILQHELDHYVSNLDVMLIK</sequence>
<protein>
    <submittedName>
        <fullName evidence="1">Uncharacterized protein</fullName>
    </submittedName>
</protein>
<dbReference type="Proteomes" id="UP001642540">
    <property type="component" value="Unassembled WGS sequence"/>
</dbReference>
<gene>
    <name evidence="1" type="ORF">ODALV1_LOCUS26696</name>
</gene>
<reference evidence="1 2" key="1">
    <citation type="submission" date="2024-08" db="EMBL/GenBank/DDBJ databases">
        <authorList>
            <person name="Cucini C."/>
            <person name="Frati F."/>
        </authorList>
    </citation>
    <scope>NUCLEOTIDE SEQUENCE [LARGE SCALE GENOMIC DNA]</scope>
</reference>
<dbReference type="EMBL" id="CAXLJM020000112">
    <property type="protein sequence ID" value="CAL8136952.1"/>
    <property type="molecule type" value="Genomic_DNA"/>
</dbReference>
<dbReference type="SUPFAM" id="SSF51294">
    <property type="entry name" value="Hedgehog/intein (Hint) domain"/>
    <property type="match status" value="1"/>
</dbReference>
<comment type="caution">
    <text evidence="1">The sequence shown here is derived from an EMBL/GenBank/DDBJ whole genome shotgun (WGS) entry which is preliminary data.</text>
</comment>